<dbReference type="GO" id="GO:0000350">
    <property type="term" value="P:generation of catalytic spliceosome for second transesterification step"/>
    <property type="evidence" value="ECO:0007669"/>
    <property type="project" value="InterPro"/>
</dbReference>
<comment type="subcellular location">
    <subcellularLocation>
        <location evidence="1">Nucleus</location>
    </subcellularLocation>
</comment>
<sequence length="257" mass="28926">MARPEEKAKSMLNRWLKGKAEEGGSGLKRRRRPYMASECKDLNECDKWRSQVLRDIGAKVMEIQNSALEEGRIRELNDEINKLMKVKYAWEKQILKLGGPNYIKQAAKVREGEGVQAPGQGGGGPAYKYFGAARNLPGVKELFEKPKQAKKPRKTKHEILKGIDLDYYGYRDEDDGVLLRVEKEAEEDAQRVALDELEKEQASRGASGNGEERKSSASAANGEEDGDFVAYVDIPDVKTIEETVLEKKKQYLLAKYG</sequence>
<dbReference type="Proteomes" id="UP000316726">
    <property type="component" value="Chromosome 2"/>
</dbReference>
<dbReference type="FunFam" id="1.10.287.660:FF:000001">
    <property type="entry name" value="pre-mRNA-splicing factor ISY1 homolog"/>
    <property type="match status" value="1"/>
</dbReference>
<dbReference type="InterPro" id="IPR029012">
    <property type="entry name" value="Helix_hairpin_bin_sf"/>
</dbReference>
<evidence type="ECO:0000256" key="3">
    <source>
        <dbReference type="ARBA" id="ARBA00023242"/>
    </source>
</evidence>
<evidence type="ECO:0000256" key="2">
    <source>
        <dbReference type="ARBA" id="ARBA00007002"/>
    </source>
</evidence>
<keyword evidence="3" id="KW-0539">Nucleus</keyword>
<feature type="compositionally biased region" description="Basic and acidic residues" evidence="4">
    <location>
        <begin position="190"/>
        <end position="202"/>
    </location>
</feature>
<evidence type="ECO:0000256" key="4">
    <source>
        <dbReference type="SAM" id="MobiDB-lite"/>
    </source>
</evidence>
<evidence type="ECO:0000313" key="6">
    <source>
        <dbReference type="EMBL" id="QDZ18603.1"/>
    </source>
</evidence>
<dbReference type="EMBL" id="CP031035">
    <property type="protein sequence ID" value="QDZ18603.1"/>
    <property type="molecule type" value="Genomic_DNA"/>
</dbReference>
<reference evidence="5" key="2">
    <citation type="submission" date="2021-01" db="EMBL/GenBank/DDBJ databases">
        <authorList>
            <person name="Corre E."/>
            <person name="Pelletier E."/>
            <person name="Niang G."/>
            <person name="Scheremetjew M."/>
            <person name="Finn R."/>
            <person name="Kale V."/>
            <person name="Holt S."/>
            <person name="Cochrane G."/>
            <person name="Meng A."/>
            <person name="Brown T."/>
            <person name="Cohen L."/>
        </authorList>
    </citation>
    <scope>NUCLEOTIDE SEQUENCE</scope>
    <source>
        <strain evidence="5">CCMP1205</strain>
    </source>
</reference>
<evidence type="ECO:0000313" key="7">
    <source>
        <dbReference type="Proteomes" id="UP000316726"/>
    </source>
</evidence>
<gene>
    <name evidence="6" type="ORF">A3770_02p11210</name>
    <name evidence="5" type="ORF">CPRI1469_LOCUS487</name>
</gene>
<comment type="similarity">
    <text evidence="2">Belongs to the ISY1 family.</text>
</comment>
<dbReference type="Pfam" id="PF06246">
    <property type="entry name" value="Isy1"/>
    <property type="match status" value="1"/>
</dbReference>
<accession>A0A5B8MDT8</accession>
<keyword evidence="7" id="KW-1185">Reference proteome</keyword>
<dbReference type="EMBL" id="HBHL01000778">
    <property type="protein sequence ID" value="CAD9711647.1"/>
    <property type="molecule type" value="Transcribed_RNA"/>
</dbReference>
<dbReference type="InterPro" id="IPR037200">
    <property type="entry name" value="Isy1_sf"/>
</dbReference>
<feature type="region of interest" description="Disordered" evidence="4">
    <location>
        <begin position="190"/>
        <end position="222"/>
    </location>
</feature>
<evidence type="ECO:0000313" key="5">
    <source>
        <dbReference type="EMBL" id="CAD9711647.1"/>
    </source>
</evidence>
<name>A0A5B8MDT8_9CHLO</name>
<protein>
    <submittedName>
        <fullName evidence="6">Pre-mRNA-splicing factor ISY1</fullName>
    </submittedName>
</protein>
<dbReference type="SUPFAM" id="SSF140102">
    <property type="entry name" value="ISY1 domain-like"/>
    <property type="match status" value="1"/>
</dbReference>
<dbReference type="OrthoDB" id="1739576at2759"/>
<organism evidence="6 7">
    <name type="scientific">Chloropicon primus</name>
    <dbReference type="NCBI Taxonomy" id="1764295"/>
    <lineage>
        <taxon>Eukaryota</taxon>
        <taxon>Viridiplantae</taxon>
        <taxon>Chlorophyta</taxon>
        <taxon>Chloropicophyceae</taxon>
        <taxon>Chloropicales</taxon>
        <taxon>Chloropicaceae</taxon>
        <taxon>Chloropicon</taxon>
    </lineage>
</organism>
<dbReference type="STRING" id="1764295.A0A5B8MDT8"/>
<evidence type="ECO:0000256" key="1">
    <source>
        <dbReference type="ARBA" id="ARBA00004123"/>
    </source>
</evidence>
<dbReference type="PANTHER" id="PTHR13021">
    <property type="entry name" value="PRE-MRNA-SPLICING FACTOR ISY1"/>
    <property type="match status" value="1"/>
</dbReference>
<dbReference type="GO" id="GO:0005634">
    <property type="term" value="C:nucleus"/>
    <property type="evidence" value="ECO:0007669"/>
    <property type="project" value="UniProtKB-SubCell"/>
</dbReference>
<proteinExistence type="inferred from homology"/>
<dbReference type="Gene3D" id="1.10.287.660">
    <property type="entry name" value="Helix hairpin bin"/>
    <property type="match status" value="1"/>
</dbReference>
<dbReference type="AlphaFoldDB" id="A0A5B8MDT8"/>
<reference evidence="6 7" key="1">
    <citation type="submission" date="2018-07" db="EMBL/GenBank/DDBJ databases">
        <title>The complete nuclear genome of the prasinophyte Chloropicon primus (CCMP1205).</title>
        <authorList>
            <person name="Pombert J.-F."/>
            <person name="Otis C."/>
            <person name="Turmel M."/>
            <person name="Lemieux C."/>
        </authorList>
    </citation>
    <scope>NUCLEOTIDE SEQUENCE [LARGE SCALE GENOMIC DNA]</scope>
    <source>
        <strain evidence="6 7">CCMP1205</strain>
    </source>
</reference>
<dbReference type="InterPro" id="IPR009360">
    <property type="entry name" value="Isy1"/>
</dbReference>